<keyword evidence="1" id="KW-0812">Transmembrane</keyword>
<organism evidence="2 3">
    <name type="scientific">Paenibacillus terreus</name>
    <dbReference type="NCBI Taxonomy" id="1387834"/>
    <lineage>
        <taxon>Bacteria</taxon>
        <taxon>Bacillati</taxon>
        <taxon>Bacillota</taxon>
        <taxon>Bacilli</taxon>
        <taxon>Bacillales</taxon>
        <taxon>Paenibacillaceae</taxon>
        <taxon>Paenibacillus</taxon>
    </lineage>
</organism>
<keyword evidence="1" id="KW-0472">Membrane</keyword>
<name>A0ABV5BAP8_9BACL</name>
<sequence>MKERILVLVLVYAAILLYELLHRKTETAPRDRLLYVILLVVSAYLSLDFIVNKDWPDTYDFIPGFIKVLAKEIDSFLSVKMS</sequence>
<proteinExistence type="predicted"/>
<protein>
    <submittedName>
        <fullName evidence="2">Uncharacterized protein</fullName>
    </submittedName>
</protein>
<dbReference type="RefSeq" id="WP_375526382.1">
    <property type="nucleotide sequence ID" value="NZ_JBHILM010000019.1"/>
</dbReference>
<dbReference type="EMBL" id="JBHILM010000019">
    <property type="protein sequence ID" value="MFB5682630.1"/>
    <property type="molecule type" value="Genomic_DNA"/>
</dbReference>
<dbReference type="Proteomes" id="UP001580407">
    <property type="component" value="Unassembled WGS sequence"/>
</dbReference>
<evidence type="ECO:0000313" key="2">
    <source>
        <dbReference type="EMBL" id="MFB5682630.1"/>
    </source>
</evidence>
<comment type="caution">
    <text evidence="2">The sequence shown here is derived from an EMBL/GenBank/DDBJ whole genome shotgun (WGS) entry which is preliminary data.</text>
</comment>
<accession>A0ABV5BAP8</accession>
<reference evidence="2 3" key="1">
    <citation type="submission" date="2024-09" db="EMBL/GenBank/DDBJ databases">
        <authorList>
            <person name="Ruan L."/>
        </authorList>
    </citation>
    <scope>NUCLEOTIDE SEQUENCE [LARGE SCALE GENOMIC DNA]</scope>
    <source>
        <strain evidence="2 3">D33</strain>
    </source>
</reference>
<keyword evidence="1" id="KW-1133">Transmembrane helix</keyword>
<evidence type="ECO:0000313" key="3">
    <source>
        <dbReference type="Proteomes" id="UP001580407"/>
    </source>
</evidence>
<feature type="transmembrane region" description="Helical" evidence="1">
    <location>
        <begin position="6"/>
        <end position="21"/>
    </location>
</feature>
<evidence type="ECO:0000256" key="1">
    <source>
        <dbReference type="SAM" id="Phobius"/>
    </source>
</evidence>
<keyword evidence="3" id="KW-1185">Reference proteome</keyword>
<feature type="transmembrane region" description="Helical" evidence="1">
    <location>
        <begin position="33"/>
        <end position="51"/>
    </location>
</feature>
<gene>
    <name evidence="2" type="ORF">ACE3NQ_17070</name>
</gene>